<proteinExistence type="predicted"/>
<feature type="region of interest" description="Disordered" evidence="1">
    <location>
        <begin position="753"/>
        <end position="796"/>
    </location>
</feature>
<feature type="compositionally biased region" description="Low complexity" evidence="1">
    <location>
        <begin position="236"/>
        <end position="259"/>
    </location>
</feature>
<gene>
    <name evidence="3" type="ORF">ACHAWU_006083</name>
</gene>
<feature type="compositionally biased region" description="Low complexity" evidence="1">
    <location>
        <begin position="764"/>
        <end position="796"/>
    </location>
</feature>
<dbReference type="InterPro" id="IPR018247">
    <property type="entry name" value="EF_Hand_1_Ca_BS"/>
</dbReference>
<feature type="compositionally biased region" description="Low complexity" evidence="1">
    <location>
        <begin position="351"/>
        <end position="363"/>
    </location>
</feature>
<feature type="compositionally biased region" description="Low complexity" evidence="1">
    <location>
        <begin position="454"/>
        <end position="472"/>
    </location>
</feature>
<evidence type="ECO:0000313" key="3">
    <source>
        <dbReference type="EMBL" id="KAL3758423.1"/>
    </source>
</evidence>
<dbReference type="AlphaFoldDB" id="A0ABD3M6D0"/>
<evidence type="ECO:0008006" key="5">
    <source>
        <dbReference type="Google" id="ProtNLM"/>
    </source>
</evidence>
<feature type="compositionally biased region" description="Low complexity" evidence="1">
    <location>
        <begin position="333"/>
        <end position="343"/>
    </location>
</feature>
<protein>
    <recommendedName>
        <fullName evidence="5">EF-hand domain-containing protein</fullName>
    </recommendedName>
</protein>
<accession>A0ABD3M6D0</accession>
<reference evidence="3 4" key="1">
    <citation type="submission" date="2024-10" db="EMBL/GenBank/DDBJ databases">
        <title>Updated reference genomes for cyclostephanoid diatoms.</title>
        <authorList>
            <person name="Roberts W.R."/>
            <person name="Alverson A.J."/>
        </authorList>
    </citation>
    <scope>NUCLEOTIDE SEQUENCE [LARGE SCALE GENOMIC DNA]</scope>
    <source>
        <strain evidence="3 4">AJA232-27</strain>
    </source>
</reference>
<feature type="compositionally biased region" description="Low complexity" evidence="1">
    <location>
        <begin position="295"/>
        <end position="321"/>
    </location>
</feature>
<organism evidence="3 4">
    <name type="scientific">Discostella pseudostelligera</name>
    <dbReference type="NCBI Taxonomy" id="259834"/>
    <lineage>
        <taxon>Eukaryota</taxon>
        <taxon>Sar</taxon>
        <taxon>Stramenopiles</taxon>
        <taxon>Ochrophyta</taxon>
        <taxon>Bacillariophyta</taxon>
        <taxon>Coscinodiscophyceae</taxon>
        <taxon>Thalassiosirophycidae</taxon>
        <taxon>Stephanodiscales</taxon>
        <taxon>Stephanodiscaceae</taxon>
        <taxon>Discostella</taxon>
    </lineage>
</organism>
<evidence type="ECO:0000256" key="2">
    <source>
        <dbReference type="SAM" id="Phobius"/>
    </source>
</evidence>
<feature type="region of interest" description="Disordered" evidence="1">
    <location>
        <begin position="943"/>
        <end position="993"/>
    </location>
</feature>
<evidence type="ECO:0000256" key="1">
    <source>
        <dbReference type="SAM" id="MobiDB-lite"/>
    </source>
</evidence>
<comment type="caution">
    <text evidence="3">The sequence shown here is derived from an EMBL/GenBank/DDBJ whole genome shotgun (WGS) entry which is preliminary data.</text>
</comment>
<evidence type="ECO:0000313" key="4">
    <source>
        <dbReference type="Proteomes" id="UP001530293"/>
    </source>
</evidence>
<keyword evidence="2" id="KW-0472">Membrane</keyword>
<dbReference type="PRINTS" id="PR01217">
    <property type="entry name" value="PRICHEXTENSN"/>
</dbReference>
<feature type="region of interest" description="Disordered" evidence="1">
    <location>
        <begin position="446"/>
        <end position="476"/>
    </location>
</feature>
<name>A0ABD3M6D0_9STRA</name>
<dbReference type="PROSITE" id="PS00018">
    <property type="entry name" value="EF_HAND_1"/>
    <property type="match status" value="1"/>
</dbReference>
<feature type="region of interest" description="Disordered" evidence="1">
    <location>
        <begin position="712"/>
        <end position="740"/>
    </location>
</feature>
<feature type="region of interest" description="Disordered" evidence="1">
    <location>
        <begin position="686"/>
        <end position="705"/>
    </location>
</feature>
<sequence>MKQQVSLEDNDSARSATVSSASLSDSSHFDLISCDMIDIGCHRFPVDTNRQRRWRANRVQRPLPVLSLLHISLCALLLIFHHAYAITPQSRSLQEVSTAGSSVDIEACYTNLNASDVNSDGIISQSEFFLFVESSANGTLDENITEYYLLPPNLISVYNYFACGNANYACPSIPGIDISGISNMTNEEIIALQNEGGVSSQQEIFLMEFCTSIEQIIILTIGSVPETTKPVASAKPTVAPTASSNSTTPSPTLSQTNTTETIAPIAPSNSNTTSPTPRVPTIPPTRSPVPQSLLPTTMKPITTTTPPTMKATTRAPTTMKPIATTHPPTMKATTRMPTTMNPITPTPPPTMKATTRAPTISPTTPLPTPIPRCPPIYEAGESYKAGDVVANIGDGDDYSYYQCKSYPWSAWCSQSAYEPGNSLDWDQAWKLLGQCLVDEPTIATSAPSSAKIETTPTLSPSTYSTPNPSSKPTIDDYVPPYSGPIVTTFQYEIYNSQHANAQSIMTGDDPANNIMSILVQSTDIFVEDVVATTFGTTENGVDHSKGSGRRLSVYLQNDSVTIDNVVDITCSDPTFPSPCQNVTASVELTVVEEPLQSTTVECQTAIENALLDPGISFPTGSSIVYISTSSAPSVTAIVLPESTAPTISPGNQQTGTPGWVVPVSICIAVIGSTLLLLLVGKEMQKRKREGDQYGGDAPKESDDEEIYRDIMGSSNREGSSGSYPEIHISPNKDISPLDGDYYDLESGKRAGVVQSKSNPFLEGSDSGSSSQDSVPSDMSSESFRSGSSSSSSYIPASYPDSNEFWAKKEKDEVNLIQTQSQQVQPMLHFMSLNTLNEEGTLSSSEQSLLSASNSDGKLADSSAYRAGVEALVREACPDKIDKVDDMIVEYEGREELLIDHLTKMLGEKRQSEGDSAERSTATFDDVYDNTYRNTTATFDYDYSTATGNATGDETGAKADKEMPPVITESGDSDEIESSSSSVGSSEWTSDDGFSSIDATSMTASTDGRSVSPDTAAALAALGVVTAFDSQGTSQYVVSNPMFIPNDTTPDSPNDEDLATGTHDATEDVTQDDLDKAIEAGDWRSVGATAALIANTYATESTSLDESDHSQLSTSAQNQVKEFERLVEDGNWDAVIAAATRIDRGTSDIDLNDSWTDSLEESPPSFERFQKDREQHADLTDKSQEELIDEIKILVAEVVPDELGK</sequence>
<feature type="transmembrane region" description="Helical" evidence="2">
    <location>
        <begin position="63"/>
        <end position="84"/>
    </location>
</feature>
<dbReference type="EMBL" id="JALLBG020000231">
    <property type="protein sequence ID" value="KAL3758423.1"/>
    <property type="molecule type" value="Genomic_DNA"/>
</dbReference>
<keyword evidence="2" id="KW-1133">Transmembrane helix</keyword>
<feature type="region of interest" description="Disordered" evidence="1">
    <location>
        <begin position="230"/>
        <end position="371"/>
    </location>
</feature>
<keyword evidence="2" id="KW-0812">Transmembrane</keyword>
<feature type="compositionally biased region" description="Pro residues" evidence="1">
    <location>
        <begin position="277"/>
        <end position="287"/>
    </location>
</feature>
<dbReference type="Proteomes" id="UP001530293">
    <property type="component" value="Unassembled WGS sequence"/>
</dbReference>
<feature type="compositionally biased region" description="Polar residues" evidence="1">
    <location>
        <begin position="712"/>
        <end position="722"/>
    </location>
</feature>
<feature type="region of interest" description="Disordered" evidence="1">
    <location>
        <begin position="1044"/>
        <end position="1063"/>
    </location>
</feature>
<feature type="compositionally biased region" description="Low complexity" evidence="1">
    <location>
        <begin position="977"/>
        <end position="991"/>
    </location>
</feature>
<keyword evidence="4" id="KW-1185">Reference proteome</keyword>